<feature type="domain" description="Pseudouridine synthase I TruA alpha/beta" evidence="8">
    <location>
        <begin position="145"/>
        <end position="242"/>
    </location>
</feature>
<organism evidence="9 10">
    <name type="scientific">Fodinibius salinus</name>
    <dbReference type="NCBI Taxonomy" id="860790"/>
    <lineage>
        <taxon>Bacteria</taxon>
        <taxon>Pseudomonadati</taxon>
        <taxon>Balneolota</taxon>
        <taxon>Balneolia</taxon>
        <taxon>Balneolales</taxon>
        <taxon>Balneolaceae</taxon>
        <taxon>Fodinibius</taxon>
    </lineage>
</organism>
<dbReference type="CDD" id="cd02570">
    <property type="entry name" value="PseudoU_synth_EcTruA"/>
    <property type="match status" value="1"/>
</dbReference>
<evidence type="ECO:0000256" key="1">
    <source>
        <dbReference type="ARBA" id="ARBA00009375"/>
    </source>
</evidence>
<dbReference type="PIRSF" id="PIRSF001430">
    <property type="entry name" value="tRNA_psdUrid_synth"/>
    <property type="match status" value="1"/>
</dbReference>
<accession>A0A5D3YLN2</accession>
<evidence type="ECO:0000256" key="7">
    <source>
        <dbReference type="RuleBase" id="RU003792"/>
    </source>
</evidence>
<dbReference type="InterPro" id="IPR001406">
    <property type="entry name" value="PsdUridine_synth_TruA"/>
</dbReference>
<dbReference type="SUPFAM" id="SSF55120">
    <property type="entry name" value="Pseudouridine synthase"/>
    <property type="match status" value="1"/>
</dbReference>
<protein>
    <recommendedName>
        <fullName evidence="4">tRNA pseudouridine synthase A</fullName>
        <ecNumber evidence="4">5.4.99.12</ecNumber>
    </recommendedName>
    <alternativeName>
        <fullName evidence="4">tRNA pseudouridine(38-40) synthase</fullName>
    </alternativeName>
    <alternativeName>
        <fullName evidence="4">tRNA pseudouridylate synthase I</fullName>
    </alternativeName>
    <alternativeName>
        <fullName evidence="4">tRNA-uridine isomerase I</fullName>
    </alternativeName>
</protein>
<dbReference type="NCBIfam" id="TIGR00071">
    <property type="entry name" value="hisT_truA"/>
    <property type="match status" value="1"/>
</dbReference>
<feature type="binding site" evidence="4 6">
    <location>
        <position position="110"/>
    </location>
    <ligand>
        <name>substrate</name>
    </ligand>
</feature>
<dbReference type="InterPro" id="IPR020097">
    <property type="entry name" value="PsdUridine_synth_TruA_a/b_dom"/>
</dbReference>
<dbReference type="PANTHER" id="PTHR11142:SF0">
    <property type="entry name" value="TRNA PSEUDOURIDINE SYNTHASE-LIKE 1"/>
    <property type="match status" value="1"/>
</dbReference>
<feature type="active site" description="Nucleophile" evidence="4 5">
    <location>
        <position position="52"/>
    </location>
</feature>
<proteinExistence type="inferred from homology"/>
<dbReference type="HAMAP" id="MF_00171">
    <property type="entry name" value="TruA"/>
    <property type="match status" value="1"/>
</dbReference>
<evidence type="ECO:0000256" key="2">
    <source>
        <dbReference type="ARBA" id="ARBA00022694"/>
    </source>
</evidence>
<sequence>MPRFKMLIEFKGTNYCGWQKQPNNVTVEEEIESALSQILQTPIDIIGQGRTDSGVHAEGQVAHFDYPGQLDADRLLFGLLGVLPHDIAVWDLEEVDADFHARFDALSRRYRYQIALRPMPLLRSTSLMVLEDLNLDAMRRCAEVITGTHNFDSFTKPDNENPDSTCEILQSGFRLDGSLLTYVIEANRFVRHMVRRLVGTMLQVGKGKKTVAYFTDLIASPSKDKNAHGSAAKGLILEAVDYGNDQKSS</sequence>
<keyword evidence="2 4" id="KW-0819">tRNA processing</keyword>
<comment type="function">
    <text evidence="4">Formation of pseudouridine at positions 38, 39 and 40 in the anticodon stem and loop of transfer RNAs.</text>
</comment>
<evidence type="ECO:0000256" key="3">
    <source>
        <dbReference type="ARBA" id="ARBA00023235"/>
    </source>
</evidence>
<dbReference type="GO" id="GO:0003723">
    <property type="term" value="F:RNA binding"/>
    <property type="evidence" value="ECO:0007669"/>
    <property type="project" value="InterPro"/>
</dbReference>
<keyword evidence="10" id="KW-1185">Reference proteome</keyword>
<dbReference type="EMBL" id="VNHY01000001">
    <property type="protein sequence ID" value="TYP94854.1"/>
    <property type="molecule type" value="Genomic_DNA"/>
</dbReference>
<dbReference type="GO" id="GO:0160147">
    <property type="term" value="F:tRNA pseudouridine(38-40) synthase activity"/>
    <property type="evidence" value="ECO:0007669"/>
    <property type="project" value="UniProtKB-EC"/>
</dbReference>
<gene>
    <name evidence="4" type="primary">truA</name>
    <name evidence="9" type="ORF">LX73_0143</name>
</gene>
<comment type="caution">
    <text evidence="4">Lacks conserved residue(s) required for the propagation of feature annotation.</text>
</comment>
<dbReference type="FunFam" id="3.30.70.580:FF:000001">
    <property type="entry name" value="tRNA pseudouridine synthase A"/>
    <property type="match status" value="1"/>
</dbReference>
<reference evidence="9 10" key="1">
    <citation type="submission" date="2019-07" db="EMBL/GenBank/DDBJ databases">
        <title>Genomic Encyclopedia of Archaeal and Bacterial Type Strains, Phase II (KMG-II): from individual species to whole genera.</title>
        <authorList>
            <person name="Goeker M."/>
        </authorList>
    </citation>
    <scope>NUCLEOTIDE SEQUENCE [LARGE SCALE GENOMIC DNA]</scope>
    <source>
        <strain evidence="9 10">DSM 21935</strain>
    </source>
</reference>
<dbReference type="InterPro" id="IPR020103">
    <property type="entry name" value="PsdUridine_synth_cat_dom_sf"/>
</dbReference>
<dbReference type="InterPro" id="IPR020095">
    <property type="entry name" value="PsdUridine_synth_TruA_C"/>
</dbReference>
<dbReference type="Gene3D" id="3.30.70.580">
    <property type="entry name" value="Pseudouridine synthase I, catalytic domain, N-terminal subdomain"/>
    <property type="match status" value="1"/>
</dbReference>
<evidence type="ECO:0000256" key="5">
    <source>
        <dbReference type="PIRSR" id="PIRSR001430-1"/>
    </source>
</evidence>
<feature type="domain" description="Pseudouridine synthase I TruA alpha/beta" evidence="8">
    <location>
        <begin position="8"/>
        <end position="104"/>
    </location>
</feature>
<dbReference type="AlphaFoldDB" id="A0A5D3YLN2"/>
<dbReference type="EC" id="5.4.99.12" evidence="4"/>
<keyword evidence="3 4" id="KW-0413">Isomerase</keyword>
<evidence type="ECO:0000313" key="9">
    <source>
        <dbReference type="EMBL" id="TYP94854.1"/>
    </source>
</evidence>
<comment type="catalytic activity">
    <reaction evidence="4 7">
        <text>uridine(38/39/40) in tRNA = pseudouridine(38/39/40) in tRNA</text>
        <dbReference type="Rhea" id="RHEA:22376"/>
        <dbReference type="Rhea" id="RHEA-COMP:10085"/>
        <dbReference type="Rhea" id="RHEA-COMP:10087"/>
        <dbReference type="ChEBI" id="CHEBI:65314"/>
        <dbReference type="ChEBI" id="CHEBI:65315"/>
        <dbReference type="EC" id="5.4.99.12"/>
    </reaction>
</comment>
<evidence type="ECO:0000256" key="6">
    <source>
        <dbReference type="PIRSR" id="PIRSR001430-2"/>
    </source>
</evidence>
<evidence type="ECO:0000259" key="8">
    <source>
        <dbReference type="Pfam" id="PF01416"/>
    </source>
</evidence>
<name>A0A5D3YLN2_9BACT</name>
<comment type="caution">
    <text evidence="9">The sequence shown here is derived from an EMBL/GenBank/DDBJ whole genome shotgun (WGS) entry which is preliminary data.</text>
</comment>
<dbReference type="RefSeq" id="WP_148897549.1">
    <property type="nucleotide sequence ID" value="NZ_VNHY01000001.1"/>
</dbReference>
<dbReference type="Gene3D" id="3.30.70.660">
    <property type="entry name" value="Pseudouridine synthase I, catalytic domain, C-terminal subdomain"/>
    <property type="match status" value="1"/>
</dbReference>
<dbReference type="PANTHER" id="PTHR11142">
    <property type="entry name" value="PSEUDOURIDYLATE SYNTHASE"/>
    <property type="match status" value="1"/>
</dbReference>
<evidence type="ECO:0000256" key="4">
    <source>
        <dbReference type="HAMAP-Rule" id="MF_00171"/>
    </source>
</evidence>
<dbReference type="Proteomes" id="UP000324595">
    <property type="component" value="Unassembled WGS sequence"/>
</dbReference>
<evidence type="ECO:0000313" key="10">
    <source>
        <dbReference type="Proteomes" id="UP000324595"/>
    </source>
</evidence>
<dbReference type="OrthoDB" id="9811823at2"/>
<comment type="similarity">
    <text evidence="1 4 7">Belongs to the tRNA pseudouridine synthase TruA family.</text>
</comment>
<comment type="subunit">
    <text evidence="4">Homodimer.</text>
</comment>
<dbReference type="GO" id="GO:0031119">
    <property type="term" value="P:tRNA pseudouridine synthesis"/>
    <property type="evidence" value="ECO:0007669"/>
    <property type="project" value="UniProtKB-UniRule"/>
</dbReference>
<dbReference type="InterPro" id="IPR020094">
    <property type="entry name" value="TruA/RsuA/RluB/E/F_N"/>
</dbReference>
<dbReference type="Pfam" id="PF01416">
    <property type="entry name" value="PseudoU_synth_1"/>
    <property type="match status" value="2"/>
</dbReference>